<dbReference type="EMBL" id="JBHUDC010000003">
    <property type="protein sequence ID" value="MFD1513417.1"/>
    <property type="molecule type" value="Genomic_DNA"/>
</dbReference>
<reference evidence="2 3" key="1">
    <citation type="journal article" date="2019" name="Int. J. Syst. Evol. Microbiol.">
        <title>The Global Catalogue of Microorganisms (GCM) 10K type strain sequencing project: providing services to taxonomists for standard genome sequencing and annotation.</title>
        <authorList>
            <consortium name="The Broad Institute Genomics Platform"/>
            <consortium name="The Broad Institute Genome Sequencing Center for Infectious Disease"/>
            <person name="Wu L."/>
            <person name="Ma J."/>
        </authorList>
    </citation>
    <scope>NUCLEOTIDE SEQUENCE [LARGE SCALE GENOMIC DNA]</scope>
    <source>
        <strain evidence="2 3">CGMCC 1.12563</strain>
    </source>
</reference>
<name>A0ABD6AV16_9EURY</name>
<protein>
    <submittedName>
        <fullName evidence="2">Uncharacterized protein</fullName>
    </submittedName>
</protein>
<evidence type="ECO:0000313" key="3">
    <source>
        <dbReference type="Proteomes" id="UP001597187"/>
    </source>
</evidence>
<proteinExistence type="predicted"/>
<comment type="caution">
    <text evidence="2">The sequence shown here is derived from an EMBL/GenBank/DDBJ whole genome shotgun (WGS) entry which is preliminary data.</text>
</comment>
<evidence type="ECO:0000256" key="1">
    <source>
        <dbReference type="SAM" id="MobiDB-lite"/>
    </source>
</evidence>
<dbReference type="AlphaFoldDB" id="A0ABD6AV16"/>
<organism evidence="2 3">
    <name type="scientific">Halomarina rubra</name>
    <dbReference type="NCBI Taxonomy" id="2071873"/>
    <lineage>
        <taxon>Archaea</taxon>
        <taxon>Methanobacteriati</taxon>
        <taxon>Methanobacteriota</taxon>
        <taxon>Stenosarchaea group</taxon>
        <taxon>Halobacteria</taxon>
        <taxon>Halobacteriales</taxon>
        <taxon>Natronomonadaceae</taxon>
        <taxon>Halomarina</taxon>
    </lineage>
</organism>
<dbReference type="Proteomes" id="UP001597187">
    <property type="component" value="Unassembled WGS sequence"/>
</dbReference>
<keyword evidence="3" id="KW-1185">Reference proteome</keyword>
<accession>A0ABD6AV16</accession>
<sequence>MTDPTPPEDLPPAVAESLQQLDGHDLREAIVYAQELLRALHEPHPTVEPQLGEEIVRVDERDGYLEVHKRHRHADGSLGGRYIYHVTSEPHPDGTTHHHWTLIGREEPDR</sequence>
<gene>
    <name evidence="2" type="ORF">ACFSBT_09015</name>
</gene>
<evidence type="ECO:0000313" key="2">
    <source>
        <dbReference type="EMBL" id="MFD1513417.1"/>
    </source>
</evidence>
<dbReference type="RefSeq" id="WP_250873370.1">
    <property type="nucleotide sequence ID" value="NZ_JALXFV010000003.1"/>
</dbReference>
<feature type="region of interest" description="Disordered" evidence="1">
    <location>
        <begin position="87"/>
        <end position="110"/>
    </location>
</feature>